<dbReference type="Proteomes" id="UP000325723">
    <property type="component" value="Unassembled WGS sequence"/>
</dbReference>
<comment type="caution">
    <text evidence="2">The sequence shown here is derived from an EMBL/GenBank/DDBJ whole genome shotgun (WGS) entry which is preliminary data.</text>
</comment>
<feature type="transmembrane region" description="Helical" evidence="1">
    <location>
        <begin position="52"/>
        <end position="74"/>
    </location>
</feature>
<evidence type="ECO:0000256" key="1">
    <source>
        <dbReference type="SAM" id="Phobius"/>
    </source>
</evidence>
<organism evidence="2 3">
    <name type="scientific">Pseudomonas fluorescens</name>
    <dbReference type="NCBI Taxonomy" id="294"/>
    <lineage>
        <taxon>Bacteria</taxon>
        <taxon>Pseudomonadati</taxon>
        <taxon>Pseudomonadota</taxon>
        <taxon>Gammaproteobacteria</taxon>
        <taxon>Pseudomonadales</taxon>
        <taxon>Pseudomonadaceae</taxon>
        <taxon>Pseudomonas</taxon>
    </lineage>
</organism>
<gene>
    <name evidence="2" type="ORF">PS900_03588</name>
</gene>
<reference evidence="2 3" key="1">
    <citation type="submission" date="2019-09" db="EMBL/GenBank/DDBJ databases">
        <authorList>
            <person name="Chandra G."/>
            <person name="Truman W A."/>
        </authorList>
    </citation>
    <scope>NUCLEOTIDE SEQUENCE [LARGE SCALE GENOMIC DNA]</scope>
    <source>
        <strain evidence="2">PS900</strain>
    </source>
</reference>
<feature type="transmembrane region" description="Helical" evidence="1">
    <location>
        <begin position="16"/>
        <end position="40"/>
    </location>
</feature>
<dbReference type="EMBL" id="CABVIE010000011">
    <property type="protein sequence ID" value="VVP15844.1"/>
    <property type="molecule type" value="Genomic_DNA"/>
</dbReference>
<sequence length="83" mass="8926">MNRVDPRIEEDEPVGLGIALASIQVAVFYAFIGYCAFATYPESRGLGQGIPMPFVLGLLVVLCGAVLTVLYVLVSNGRERGHD</sequence>
<keyword evidence="1" id="KW-0472">Membrane</keyword>
<evidence type="ECO:0008006" key="4">
    <source>
        <dbReference type="Google" id="ProtNLM"/>
    </source>
</evidence>
<protein>
    <recommendedName>
        <fullName evidence="4">DUF485 domain-containing protein</fullName>
    </recommendedName>
</protein>
<proteinExistence type="predicted"/>
<name>A0A8H2RS63_PSEFL</name>
<dbReference type="RefSeq" id="WP_150758432.1">
    <property type="nucleotide sequence ID" value="NZ_CABVIE010000011.1"/>
</dbReference>
<evidence type="ECO:0000313" key="3">
    <source>
        <dbReference type="Proteomes" id="UP000325723"/>
    </source>
</evidence>
<keyword evidence="1" id="KW-1133">Transmembrane helix</keyword>
<dbReference type="AlphaFoldDB" id="A0A8H2RS63"/>
<accession>A0A8H2RS63</accession>
<evidence type="ECO:0000313" key="2">
    <source>
        <dbReference type="EMBL" id="VVP15844.1"/>
    </source>
</evidence>
<keyword evidence="1" id="KW-0812">Transmembrane</keyword>